<keyword evidence="7 16" id="KW-0285">Flavoprotein</keyword>
<evidence type="ECO:0000256" key="5">
    <source>
        <dbReference type="ARBA" id="ARBA00022490"/>
    </source>
</evidence>
<comment type="function">
    <text evidence="2 16">Cell wall formation.</text>
</comment>
<evidence type="ECO:0000256" key="4">
    <source>
        <dbReference type="ARBA" id="ARBA00004752"/>
    </source>
</evidence>
<dbReference type="Pfam" id="PF01565">
    <property type="entry name" value="FAD_binding_4"/>
    <property type="match status" value="1"/>
</dbReference>
<evidence type="ECO:0000256" key="14">
    <source>
        <dbReference type="ARBA" id="ARBA00023316"/>
    </source>
</evidence>
<dbReference type="InterPro" id="IPR036318">
    <property type="entry name" value="FAD-bd_PCMH-like_sf"/>
</dbReference>
<gene>
    <name evidence="16" type="primary">murB</name>
    <name evidence="18" type="ORF">A3C17_03675</name>
</gene>
<dbReference type="GO" id="GO:0051301">
    <property type="term" value="P:cell division"/>
    <property type="evidence" value="ECO:0007669"/>
    <property type="project" value="UniProtKB-KW"/>
</dbReference>
<proteinExistence type="inferred from homology"/>
<evidence type="ECO:0000256" key="8">
    <source>
        <dbReference type="ARBA" id="ARBA00022827"/>
    </source>
</evidence>
<dbReference type="NCBIfam" id="NF010480">
    <property type="entry name" value="PRK13905.1"/>
    <property type="match status" value="1"/>
</dbReference>
<dbReference type="Gene3D" id="3.90.78.10">
    <property type="entry name" value="UDP-N-acetylenolpyruvoylglucosamine reductase, C-terminal domain"/>
    <property type="match status" value="1"/>
</dbReference>
<dbReference type="GO" id="GO:0009252">
    <property type="term" value="P:peptidoglycan biosynthetic process"/>
    <property type="evidence" value="ECO:0007669"/>
    <property type="project" value="UniProtKB-UniRule"/>
</dbReference>
<evidence type="ECO:0000313" key="19">
    <source>
        <dbReference type="Proteomes" id="UP000177097"/>
    </source>
</evidence>
<evidence type="ECO:0000256" key="3">
    <source>
        <dbReference type="ARBA" id="ARBA00004496"/>
    </source>
</evidence>
<dbReference type="Pfam" id="PF02873">
    <property type="entry name" value="MurB_C"/>
    <property type="match status" value="1"/>
</dbReference>
<evidence type="ECO:0000256" key="13">
    <source>
        <dbReference type="ARBA" id="ARBA00023306"/>
    </source>
</evidence>
<protein>
    <recommendedName>
        <fullName evidence="16">UDP-N-acetylenolpyruvoylglucosamine reductase</fullName>
        <ecNumber evidence="16">1.3.1.98</ecNumber>
    </recommendedName>
    <alternativeName>
        <fullName evidence="16">UDP-N-acetylmuramate dehydrogenase</fullName>
    </alternativeName>
</protein>
<evidence type="ECO:0000256" key="6">
    <source>
        <dbReference type="ARBA" id="ARBA00022618"/>
    </source>
</evidence>
<dbReference type="PANTHER" id="PTHR21071">
    <property type="entry name" value="UDP-N-ACETYLENOLPYRUVOYLGLUCOSAMINE REDUCTASE"/>
    <property type="match status" value="1"/>
</dbReference>
<dbReference type="HAMAP" id="MF_00037">
    <property type="entry name" value="MurB"/>
    <property type="match status" value="1"/>
</dbReference>
<keyword evidence="9 16" id="KW-0521">NADP</keyword>
<dbReference type="Proteomes" id="UP000177097">
    <property type="component" value="Unassembled WGS sequence"/>
</dbReference>
<keyword evidence="6 16" id="KW-0132">Cell division</keyword>
<comment type="pathway">
    <text evidence="4 16">Cell wall biogenesis; peptidoglycan biosynthesis.</text>
</comment>
<dbReference type="GO" id="GO:0071949">
    <property type="term" value="F:FAD binding"/>
    <property type="evidence" value="ECO:0007669"/>
    <property type="project" value="InterPro"/>
</dbReference>
<evidence type="ECO:0000256" key="15">
    <source>
        <dbReference type="ARBA" id="ARBA00048914"/>
    </source>
</evidence>
<evidence type="ECO:0000259" key="17">
    <source>
        <dbReference type="PROSITE" id="PS51387"/>
    </source>
</evidence>
<evidence type="ECO:0000256" key="12">
    <source>
        <dbReference type="ARBA" id="ARBA00023002"/>
    </source>
</evidence>
<comment type="catalytic activity">
    <reaction evidence="15 16">
        <text>UDP-N-acetyl-alpha-D-muramate + NADP(+) = UDP-N-acetyl-3-O-(1-carboxyvinyl)-alpha-D-glucosamine + NADPH + H(+)</text>
        <dbReference type="Rhea" id="RHEA:12248"/>
        <dbReference type="ChEBI" id="CHEBI:15378"/>
        <dbReference type="ChEBI" id="CHEBI:57783"/>
        <dbReference type="ChEBI" id="CHEBI:58349"/>
        <dbReference type="ChEBI" id="CHEBI:68483"/>
        <dbReference type="ChEBI" id="CHEBI:70757"/>
        <dbReference type="EC" id="1.3.1.98"/>
    </reaction>
</comment>
<keyword evidence="12 16" id="KW-0560">Oxidoreductase</keyword>
<keyword evidence="10 16" id="KW-0133">Cell shape</keyword>
<dbReference type="GO" id="GO:0008360">
    <property type="term" value="P:regulation of cell shape"/>
    <property type="evidence" value="ECO:0007669"/>
    <property type="project" value="UniProtKB-KW"/>
</dbReference>
<dbReference type="EC" id="1.3.1.98" evidence="16"/>
<evidence type="ECO:0000256" key="16">
    <source>
        <dbReference type="HAMAP-Rule" id="MF_00037"/>
    </source>
</evidence>
<dbReference type="NCBIfam" id="TIGR00179">
    <property type="entry name" value="murB"/>
    <property type="match status" value="1"/>
</dbReference>
<evidence type="ECO:0000256" key="2">
    <source>
        <dbReference type="ARBA" id="ARBA00003921"/>
    </source>
</evidence>
<dbReference type="STRING" id="1802389.A3C17_03675"/>
<dbReference type="PANTHER" id="PTHR21071:SF4">
    <property type="entry name" value="UDP-N-ACETYLENOLPYRUVOYLGLUCOSAMINE REDUCTASE"/>
    <property type="match status" value="1"/>
</dbReference>
<dbReference type="InterPro" id="IPR036635">
    <property type="entry name" value="MurB_C_sf"/>
</dbReference>
<dbReference type="InterPro" id="IPR003170">
    <property type="entry name" value="MurB"/>
</dbReference>
<dbReference type="Gene3D" id="3.30.465.10">
    <property type="match status" value="1"/>
</dbReference>
<dbReference type="AlphaFoldDB" id="A0A1F7TYX2"/>
<dbReference type="InterPro" id="IPR016169">
    <property type="entry name" value="FAD-bd_PCMH_sub2"/>
</dbReference>
<evidence type="ECO:0000313" key="18">
    <source>
        <dbReference type="EMBL" id="OGL71223.1"/>
    </source>
</evidence>
<dbReference type="GO" id="GO:0008762">
    <property type="term" value="F:UDP-N-acetylmuramate dehydrogenase activity"/>
    <property type="evidence" value="ECO:0007669"/>
    <property type="project" value="UniProtKB-UniRule"/>
</dbReference>
<accession>A0A1F7TYX2</accession>
<name>A0A1F7TYX2_9BACT</name>
<feature type="active site" evidence="16">
    <location>
        <position position="320"/>
    </location>
</feature>
<dbReference type="InterPro" id="IPR016166">
    <property type="entry name" value="FAD-bd_PCMH"/>
</dbReference>
<dbReference type="InterPro" id="IPR006094">
    <property type="entry name" value="Oxid_FAD_bind_N"/>
</dbReference>
<keyword evidence="5 16" id="KW-0963">Cytoplasm</keyword>
<dbReference type="UniPathway" id="UPA00219"/>
<evidence type="ECO:0000256" key="9">
    <source>
        <dbReference type="ARBA" id="ARBA00022857"/>
    </source>
</evidence>
<keyword evidence="8 16" id="KW-0274">FAD</keyword>
<reference evidence="18 19" key="1">
    <citation type="journal article" date="2016" name="Nat. Commun.">
        <title>Thousands of microbial genomes shed light on interconnected biogeochemical processes in an aquifer system.</title>
        <authorList>
            <person name="Anantharaman K."/>
            <person name="Brown C.T."/>
            <person name="Hug L.A."/>
            <person name="Sharon I."/>
            <person name="Castelle C.J."/>
            <person name="Probst A.J."/>
            <person name="Thomas B.C."/>
            <person name="Singh A."/>
            <person name="Wilkins M.J."/>
            <person name="Karaoz U."/>
            <person name="Brodie E.L."/>
            <person name="Williams K.H."/>
            <person name="Hubbard S.S."/>
            <person name="Banfield J.F."/>
        </authorList>
    </citation>
    <scope>NUCLEOTIDE SEQUENCE [LARGE SCALE GENOMIC DNA]</scope>
</reference>
<sequence>MNPFISHLENIVGDRLRFNEPLSQFSHYAVGGPARYVVEAKTSEEVEALVAAAQEHHVPWVVLGGGTNILPSDHGFDGLVIRMANRSVQLDAANARVTAEAGALASSVARKTADAGLSGLEWAISLPGTMGGAVRGNAGCFGGEVKDTFLHAWVLDPNTGKMSERKRAWFKFGYRESRVKHESGIVLRATFQLIERPVEETKEKVNYVLNCRLTSQPKNAKCAGCAFKNFEYERGDEIKKLRGEVADIPQNFIDQKRIPAGWLIERADLKGTRVGGAYISEEHGNFLINDGTATADHIAQLIALVKTRVRDRFGIQLQEEVQYIGWN</sequence>
<evidence type="ECO:0000256" key="1">
    <source>
        <dbReference type="ARBA" id="ARBA00001974"/>
    </source>
</evidence>
<dbReference type="GO" id="GO:0005829">
    <property type="term" value="C:cytosol"/>
    <property type="evidence" value="ECO:0007669"/>
    <property type="project" value="TreeGrafter"/>
</dbReference>
<keyword evidence="13 16" id="KW-0131">Cell cycle</keyword>
<comment type="subcellular location">
    <subcellularLocation>
        <location evidence="3 16">Cytoplasm</location>
    </subcellularLocation>
</comment>
<comment type="similarity">
    <text evidence="16">Belongs to the MurB family.</text>
</comment>
<dbReference type="EMBL" id="MGDX01000016">
    <property type="protein sequence ID" value="OGL71223.1"/>
    <property type="molecule type" value="Genomic_DNA"/>
</dbReference>
<dbReference type="InterPro" id="IPR016167">
    <property type="entry name" value="FAD-bd_PCMH_sub1"/>
</dbReference>
<evidence type="ECO:0000256" key="7">
    <source>
        <dbReference type="ARBA" id="ARBA00022630"/>
    </source>
</evidence>
<dbReference type="GO" id="GO:0071555">
    <property type="term" value="P:cell wall organization"/>
    <property type="evidence" value="ECO:0007669"/>
    <property type="project" value="UniProtKB-KW"/>
</dbReference>
<dbReference type="Gene3D" id="3.30.43.10">
    <property type="entry name" value="Uridine Diphospho-n-acetylenolpyruvylglucosamine Reductase, domain 2"/>
    <property type="match status" value="1"/>
</dbReference>
<dbReference type="SUPFAM" id="SSF56176">
    <property type="entry name" value="FAD-binding/transporter-associated domain-like"/>
    <property type="match status" value="1"/>
</dbReference>
<dbReference type="PROSITE" id="PS51387">
    <property type="entry name" value="FAD_PCMH"/>
    <property type="match status" value="1"/>
</dbReference>
<feature type="active site" description="Proton donor" evidence="16">
    <location>
        <position position="225"/>
    </location>
</feature>
<evidence type="ECO:0000256" key="11">
    <source>
        <dbReference type="ARBA" id="ARBA00022984"/>
    </source>
</evidence>
<comment type="cofactor">
    <cofactor evidence="1 16">
        <name>FAD</name>
        <dbReference type="ChEBI" id="CHEBI:57692"/>
    </cofactor>
</comment>
<dbReference type="InterPro" id="IPR011601">
    <property type="entry name" value="MurB_C"/>
</dbReference>
<keyword evidence="11 16" id="KW-0573">Peptidoglycan synthesis</keyword>
<feature type="domain" description="FAD-binding PCMH-type" evidence="17">
    <location>
        <begin position="29"/>
        <end position="196"/>
    </location>
</feature>
<dbReference type="SUPFAM" id="SSF56194">
    <property type="entry name" value="Uridine diphospho-N-Acetylenolpyruvylglucosamine reductase, MurB, C-terminal domain"/>
    <property type="match status" value="1"/>
</dbReference>
<comment type="caution">
    <text evidence="18">The sequence shown here is derived from an EMBL/GenBank/DDBJ whole genome shotgun (WGS) entry which is preliminary data.</text>
</comment>
<evidence type="ECO:0000256" key="10">
    <source>
        <dbReference type="ARBA" id="ARBA00022960"/>
    </source>
</evidence>
<keyword evidence="14 16" id="KW-0961">Cell wall biogenesis/degradation</keyword>
<organism evidence="18 19">
    <name type="scientific">Candidatus Uhrbacteria bacterium RIFCSPHIGHO2_02_FULL_53_13</name>
    <dbReference type="NCBI Taxonomy" id="1802389"/>
    <lineage>
        <taxon>Bacteria</taxon>
        <taxon>Candidatus Uhriibacteriota</taxon>
    </lineage>
</organism>
<feature type="active site" evidence="16">
    <location>
        <position position="175"/>
    </location>
</feature>